<dbReference type="VEuPathDB" id="FungiDB:PV07_07790"/>
<dbReference type="GO" id="GO:0016491">
    <property type="term" value="F:oxidoreductase activity"/>
    <property type="evidence" value="ECO:0007669"/>
    <property type="project" value="UniProtKB-KW"/>
</dbReference>
<dbReference type="GeneID" id="27346984"/>
<keyword evidence="2" id="KW-0560">Oxidoreductase</keyword>
<evidence type="ECO:0000256" key="1">
    <source>
        <dbReference type="ARBA" id="ARBA00006484"/>
    </source>
</evidence>
<reference evidence="3 4" key="1">
    <citation type="submission" date="2015-01" db="EMBL/GenBank/DDBJ databases">
        <title>The Genome Sequence of Cladophialophora immunda CBS83496.</title>
        <authorList>
            <consortium name="The Broad Institute Genomics Platform"/>
            <person name="Cuomo C."/>
            <person name="de Hoog S."/>
            <person name="Gorbushina A."/>
            <person name="Stielow B."/>
            <person name="Teixiera M."/>
            <person name="Abouelleil A."/>
            <person name="Chapman S.B."/>
            <person name="Priest M."/>
            <person name="Young S.K."/>
            <person name="Wortman J."/>
            <person name="Nusbaum C."/>
            <person name="Birren B."/>
        </authorList>
    </citation>
    <scope>NUCLEOTIDE SEQUENCE [LARGE SCALE GENOMIC DNA]</scope>
    <source>
        <strain evidence="3 4">CBS 83496</strain>
    </source>
</reference>
<evidence type="ECO:0000313" key="4">
    <source>
        <dbReference type="Proteomes" id="UP000054466"/>
    </source>
</evidence>
<dbReference type="Gene3D" id="3.40.50.720">
    <property type="entry name" value="NAD(P)-binding Rossmann-like Domain"/>
    <property type="match status" value="1"/>
</dbReference>
<dbReference type="Proteomes" id="UP000054466">
    <property type="component" value="Unassembled WGS sequence"/>
</dbReference>
<dbReference type="InterPro" id="IPR036291">
    <property type="entry name" value="NAD(P)-bd_dom_sf"/>
</dbReference>
<dbReference type="InterPro" id="IPR002347">
    <property type="entry name" value="SDR_fam"/>
</dbReference>
<dbReference type="AlphaFoldDB" id="A0A0D1ZJF1"/>
<evidence type="ECO:0000313" key="3">
    <source>
        <dbReference type="EMBL" id="KIW28106.1"/>
    </source>
</evidence>
<dbReference type="STRING" id="569365.A0A0D1ZJF1"/>
<dbReference type="CDD" id="cd05233">
    <property type="entry name" value="SDR_c"/>
    <property type="match status" value="1"/>
</dbReference>
<organism evidence="3 4">
    <name type="scientific">Cladophialophora immunda</name>
    <dbReference type="NCBI Taxonomy" id="569365"/>
    <lineage>
        <taxon>Eukaryota</taxon>
        <taxon>Fungi</taxon>
        <taxon>Dikarya</taxon>
        <taxon>Ascomycota</taxon>
        <taxon>Pezizomycotina</taxon>
        <taxon>Eurotiomycetes</taxon>
        <taxon>Chaetothyriomycetidae</taxon>
        <taxon>Chaetothyriales</taxon>
        <taxon>Herpotrichiellaceae</taxon>
        <taxon>Cladophialophora</taxon>
    </lineage>
</organism>
<name>A0A0D1ZJF1_9EURO</name>
<dbReference type="SUPFAM" id="SSF51735">
    <property type="entry name" value="NAD(P)-binding Rossmann-fold domains"/>
    <property type="match status" value="1"/>
</dbReference>
<comment type="similarity">
    <text evidence="1">Belongs to the short-chain dehydrogenases/reductases (SDR) family.</text>
</comment>
<dbReference type="PANTHER" id="PTHR42901:SF1">
    <property type="entry name" value="ALCOHOL DEHYDROGENASE"/>
    <property type="match status" value="1"/>
</dbReference>
<dbReference type="EMBL" id="KN847043">
    <property type="protein sequence ID" value="KIW28106.1"/>
    <property type="molecule type" value="Genomic_DNA"/>
</dbReference>
<dbReference type="Pfam" id="PF00106">
    <property type="entry name" value="adh_short"/>
    <property type="match status" value="1"/>
</dbReference>
<proteinExistence type="inferred from homology"/>
<dbReference type="PANTHER" id="PTHR42901">
    <property type="entry name" value="ALCOHOL DEHYDROGENASE"/>
    <property type="match status" value="1"/>
</dbReference>
<dbReference type="PRINTS" id="PR00081">
    <property type="entry name" value="GDHRDH"/>
</dbReference>
<protein>
    <submittedName>
        <fullName evidence="3">Uncharacterized protein</fullName>
    </submittedName>
</protein>
<dbReference type="OrthoDB" id="1933717at2759"/>
<dbReference type="HOGENOM" id="CLU_010194_8_2_1"/>
<sequence>MAYPCFTKVYRKTTYPAIDPSRPELSAKDKTVIVTGAGEGSIGAAVALAFAKAGARKIGLIGRTEETLQKTKAAISQSFPDATVLITTADISRTESVGIAAHHARAELGAWDVFANCAGYLPDLTTLTGADEDDWWKAFEINVKFSAHFAKHFLPKCRPNATYISTNAAACHLRASHFPKTSSYLASKLAMAKLDEYLAEENPRLRVFTVHPGVIATRMTEKVLGNLSQLPAGDFLDDPELPANFMVWLASPEADFLKSGRFLWANWDVDELVARKAEIEADPALFRITIGGWPFQQGSLSGP</sequence>
<keyword evidence="4" id="KW-1185">Reference proteome</keyword>
<gene>
    <name evidence="3" type="ORF">PV07_07790</name>
</gene>
<dbReference type="RefSeq" id="XP_016248322.1">
    <property type="nucleotide sequence ID" value="XM_016394903.1"/>
</dbReference>
<evidence type="ECO:0000256" key="2">
    <source>
        <dbReference type="ARBA" id="ARBA00023002"/>
    </source>
</evidence>
<accession>A0A0D1ZJF1</accession>